<dbReference type="Proteomes" id="UP000006038">
    <property type="component" value="Chromosome 1"/>
</dbReference>
<reference evidence="2" key="2">
    <citation type="submission" date="2013-04" db="UniProtKB">
        <authorList>
            <consortium name="EnsemblPlants"/>
        </authorList>
    </citation>
    <scope>IDENTIFICATION</scope>
</reference>
<feature type="region of interest" description="Disordered" evidence="1">
    <location>
        <begin position="127"/>
        <end position="161"/>
    </location>
</feature>
<proteinExistence type="predicted"/>
<dbReference type="PANTHER" id="PTHR31307:SF6">
    <property type="entry name" value="OS01G0718900 PROTEIN"/>
    <property type="match status" value="1"/>
</dbReference>
<feature type="region of interest" description="Disordered" evidence="1">
    <location>
        <begin position="1"/>
        <end position="30"/>
    </location>
</feature>
<dbReference type="GO" id="GO:0005634">
    <property type="term" value="C:nucleus"/>
    <property type="evidence" value="ECO:0007669"/>
    <property type="project" value="TreeGrafter"/>
</dbReference>
<dbReference type="GO" id="GO:0000976">
    <property type="term" value="F:transcription cis-regulatory region binding"/>
    <property type="evidence" value="ECO:0007669"/>
    <property type="project" value="TreeGrafter"/>
</dbReference>
<accession>J3L3J2</accession>
<dbReference type="InterPro" id="IPR044823">
    <property type="entry name" value="ASIL1/2-like"/>
</dbReference>
<dbReference type="OrthoDB" id="691673at2759"/>
<dbReference type="STRING" id="4533.J3L3J2"/>
<sequence length="161" mass="17601">MQSLMSPPSLPLQPPVVTRRRDTQPVPRQSWGLDAAGYVLGGCDDAGTRDSGSDAELGEGQTIEAVAGKGNEFEMLAESIRKLGDAYERVESSKRQHMAEVERMRKDLQRDLEVRRREILEKAQAEIARLSEEDGDEGELEEGKGKGDDNKMTGDGGGGKE</sequence>
<dbReference type="GeneID" id="102717861"/>
<keyword evidence="3" id="KW-1185">Reference proteome</keyword>
<evidence type="ECO:0000313" key="3">
    <source>
        <dbReference type="Proteomes" id="UP000006038"/>
    </source>
</evidence>
<dbReference type="Gramene" id="OB01G37980.1">
    <property type="protein sequence ID" value="OB01G37980.1"/>
    <property type="gene ID" value="OB01G37980"/>
</dbReference>
<reference evidence="2" key="1">
    <citation type="journal article" date="2013" name="Nat. Commun.">
        <title>Whole-genome sequencing of Oryza brachyantha reveals mechanisms underlying Oryza genome evolution.</title>
        <authorList>
            <person name="Chen J."/>
            <person name="Huang Q."/>
            <person name="Gao D."/>
            <person name="Wang J."/>
            <person name="Lang Y."/>
            <person name="Liu T."/>
            <person name="Li B."/>
            <person name="Bai Z."/>
            <person name="Luis Goicoechea J."/>
            <person name="Liang C."/>
            <person name="Chen C."/>
            <person name="Zhang W."/>
            <person name="Sun S."/>
            <person name="Liao Y."/>
            <person name="Zhang X."/>
            <person name="Yang L."/>
            <person name="Song C."/>
            <person name="Wang M."/>
            <person name="Shi J."/>
            <person name="Liu G."/>
            <person name="Liu J."/>
            <person name="Zhou H."/>
            <person name="Zhou W."/>
            <person name="Yu Q."/>
            <person name="An N."/>
            <person name="Chen Y."/>
            <person name="Cai Q."/>
            <person name="Wang B."/>
            <person name="Liu B."/>
            <person name="Min J."/>
            <person name="Huang Y."/>
            <person name="Wu H."/>
            <person name="Li Z."/>
            <person name="Zhang Y."/>
            <person name="Yin Y."/>
            <person name="Song W."/>
            <person name="Jiang J."/>
            <person name="Jackson S.A."/>
            <person name="Wing R.A."/>
            <person name="Wang J."/>
            <person name="Chen M."/>
        </authorList>
    </citation>
    <scope>NUCLEOTIDE SEQUENCE [LARGE SCALE GENOMIC DNA]</scope>
    <source>
        <strain evidence="2">cv. IRGC 101232</strain>
    </source>
</reference>
<dbReference type="EnsemblPlants" id="OB01G37980.1">
    <property type="protein sequence ID" value="OB01G37980.1"/>
    <property type="gene ID" value="OB01G37980"/>
</dbReference>
<dbReference type="OMA" id="GEEHPNE"/>
<dbReference type="AlphaFoldDB" id="J3L3J2"/>
<protein>
    <submittedName>
        <fullName evidence="2">Uncharacterized protein</fullName>
    </submittedName>
</protein>
<feature type="compositionally biased region" description="Basic and acidic residues" evidence="1">
    <location>
        <begin position="141"/>
        <end position="161"/>
    </location>
</feature>
<dbReference type="KEGG" id="obr:102717861"/>
<name>J3L3J2_ORYBR</name>
<dbReference type="HOGENOM" id="CLU_1663501_0_0_1"/>
<evidence type="ECO:0000256" key="1">
    <source>
        <dbReference type="SAM" id="MobiDB-lite"/>
    </source>
</evidence>
<dbReference type="PANTHER" id="PTHR31307">
    <property type="entry name" value="TRIHELIX TRANSCRIPTION FACTOR ASIL2"/>
    <property type="match status" value="1"/>
</dbReference>
<organism evidence="2">
    <name type="scientific">Oryza brachyantha</name>
    <name type="common">malo sina</name>
    <dbReference type="NCBI Taxonomy" id="4533"/>
    <lineage>
        <taxon>Eukaryota</taxon>
        <taxon>Viridiplantae</taxon>
        <taxon>Streptophyta</taxon>
        <taxon>Embryophyta</taxon>
        <taxon>Tracheophyta</taxon>
        <taxon>Spermatophyta</taxon>
        <taxon>Magnoliopsida</taxon>
        <taxon>Liliopsida</taxon>
        <taxon>Poales</taxon>
        <taxon>Poaceae</taxon>
        <taxon>BOP clade</taxon>
        <taxon>Oryzoideae</taxon>
        <taxon>Oryzeae</taxon>
        <taxon>Oryzinae</taxon>
        <taxon>Oryza</taxon>
    </lineage>
</organism>
<dbReference type="eggNOG" id="KOG4282">
    <property type="taxonomic scope" value="Eukaryota"/>
</dbReference>
<evidence type="ECO:0000313" key="2">
    <source>
        <dbReference type="EnsemblPlants" id="OB01G37980.1"/>
    </source>
</evidence>